<protein>
    <submittedName>
        <fullName evidence="2">DUF983 domain-containing protein</fullName>
    </submittedName>
</protein>
<feature type="transmembrane region" description="Helical" evidence="1">
    <location>
        <begin position="90"/>
        <end position="107"/>
    </location>
</feature>
<keyword evidence="1" id="KW-1133">Transmembrane helix</keyword>
<feature type="transmembrane region" description="Helical" evidence="1">
    <location>
        <begin position="57"/>
        <end position="84"/>
    </location>
</feature>
<dbReference type="Proteomes" id="UP001139461">
    <property type="component" value="Unassembled WGS sequence"/>
</dbReference>
<organism evidence="2 3">
    <name type="scientific">Aequorivita vitellina</name>
    <dbReference type="NCBI Taxonomy" id="2874475"/>
    <lineage>
        <taxon>Bacteria</taxon>
        <taxon>Pseudomonadati</taxon>
        <taxon>Bacteroidota</taxon>
        <taxon>Flavobacteriia</taxon>
        <taxon>Flavobacteriales</taxon>
        <taxon>Flavobacteriaceae</taxon>
        <taxon>Aequorivita</taxon>
    </lineage>
</organism>
<dbReference type="AlphaFoldDB" id="A0A9X1U9I1"/>
<accession>A0A9X1U9I1</accession>
<keyword evidence="1" id="KW-0472">Membrane</keyword>
<keyword evidence="3" id="KW-1185">Reference proteome</keyword>
<sequence>MQFLKGSKLYSIFTGTCPVCHKGDMYLEHNPYKVSKIMKMHDTCSHCEQKFKIEPSFYFGAMYVSYGVGCAIAIAAFIITYFIIGLDRDVTFLIIILCLILLYPPIVRISRNIWINFFVDYDKNKAKQQF</sequence>
<reference evidence="2" key="1">
    <citation type="submission" date="2021-09" db="EMBL/GenBank/DDBJ databases">
        <title>Genome of Aequorivita sp. strain F47161.</title>
        <authorList>
            <person name="Wang Y."/>
        </authorList>
    </citation>
    <scope>NUCLEOTIDE SEQUENCE</scope>
    <source>
        <strain evidence="2">F47161</strain>
    </source>
</reference>
<keyword evidence="1" id="KW-0812">Transmembrane</keyword>
<proteinExistence type="predicted"/>
<dbReference type="InterPro" id="IPR009325">
    <property type="entry name" value="DUF983"/>
</dbReference>
<evidence type="ECO:0000256" key="1">
    <source>
        <dbReference type="SAM" id="Phobius"/>
    </source>
</evidence>
<dbReference type="EMBL" id="JAIRBA010000008">
    <property type="protein sequence ID" value="MCG2418566.1"/>
    <property type="molecule type" value="Genomic_DNA"/>
</dbReference>
<dbReference type="RefSeq" id="WP_237602375.1">
    <property type="nucleotide sequence ID" value="NZ_JAIRBA010000008.1"/>
</dbReference>
<name>A0A9X1U9I1_9FLAO</name>
<evidence type="ECO:0000313" key="3">
    <source>
        <dbReference type="Proteomes" id="UP001139461"/>
    </source>
</evidence>
<comment type="caution">
    <text evidence="2">The sequence shown here is derived from an EMBL/GenBank/DDBJ whole genome shotgun (WGS) entry which is preliminary data.</text>
</comment>
<evidence type="ECO:0000313" key="2">
    <source>
        <dbReference type="EMBL" id="MCG2418566.1"/>
    </source>
</evidence>
<gene>
    <name evidence="2" type="ORF">K8089_05990</name>
</gene>
<dbReference type="Pfam" id="PF06170">
    <property type="entry name" value="DUF983"/>
    <property type="match status" value="1"/>
</dbReference>